<gene>
    <name evidence="2" type="ORF">Pcinc_007243</name>
</gene>
<accession>A0AAE1GBH7</accession>
<evidence type="ECO:0000313" key="3">
    <source>
        <dbReference type="Proteomes" id="UP001286313"/>
    </source>
</evidence>
<evidence type="ECO:0000313" key="2">
    <source>
        <dbReference type="EMBL" id="KAK3888709.1"/>
    </source>
</evidence>
<keyword evidence="1" id="KW-1133">Transmembrane helix</keyword>
<evidence type="ECO:0000256" key="1">
    <source>
        <dbReference type="SAM" id="Phobius"/>
    </source>
</evidence>
<proteinExistence type="predicted"/>
<name>A0AAE1GBH7_PETCI</name>
<keyword evidence="1" id="KW-0472">Membrane</keyword>
<organism evidence="2 3">
    <name type="scientific">Petrolisthes cinctipes</name>
    <name type="common">Flat porcelain crab</name>
    <dbReference type="NCBI Taxonomy" id="88211"/>
    <lineage>
        <taxon>Eukaryota</taxon>
        <taxon>Metazoa</taxon>
        <taxon>Ecdysozoa</taxon>
        <taxon>Arthropoda</taxon>
        <taxon>Crustacea</taxon>
        <taxon>Multicrustacea</taxon>
        <taxon>Malacostraca</taxon>
        <taxon>Eumalacostraca</taxon>
        <taxon>Eucarida</taxon>
        <taxon>Decapoda</taxon>
        <taxon>Pleocyemata</taxon>
        <taxon>Anomura</taxon>
        <taxon>Galatheoidea</taxon>
        <taxon>Porcellanidae</taxon>
        <taxon>Petrolisthes</taxon>
    </lineage>
</organism>
<keyword evidence="1" id="KW-0812">Transmembrane</keyword>
<feature type="transmembrane region" description="Helical" evidence="1">
    <location>
        <begin position="129"/>
        <end position="147"/>
    </location>
</feature>
<comment type="caution">
    <text evidence="2">The sequence shown here is derived from an EMBL/GenBank/DDBJ whole genome shotgun (WGS) entry which is preliminary data.</text>
</comment>
<protein>
    <submittedName>
        <fullName evidence="2">Uncharacterized protein</fullName>
    </submittedName>
</protein>
<keyword evidence="3" id="KW-1185">Reference proteome</keyword>
<reference evidence="2" key="1">
    <citation type="submission" date="2023-10" db="EMBL/GenBank/DDBJ databases">
        <title>Genome assemblies of two species of porcelain crab, Petrolisthes cinctipes and Petrolisthes manimaculis (Anomura: Porcellanidae).</title>
        <authorList>
            <person name="Angst P."/>
        </authorList>
    </citation>
    <scope>NUCLEOTIDE SEQUENCE</scope>
    <source>
        <strain evidence="2">PB745_01</strain>
        <tissue evidence="2">Gill</tissue>
    </source>
</reference>
<dbReference type="EMBL" id="JAWQEG010000537">
    <property type="protein sequence ID" value="KAK3888709.1"/>
    <property type="molecule type" value="Genomic_DNA"/>
</dbReference>
<sequence length="301" mass="32415">MINIKAAKAPARTVMLPLSLIQIYSGPTTTTTTITTTTTTMKLLLLLSCLAVLALASPLPRPQERTIATINAVIREFLGGDANGGILDTFIPDITKTIPCGVDNAQTCLITIGVRRISSTGPTTTTMKVLLLLLLSCLAALALASPLPRPQQNDPRLFLPDTTLLEGLFNNFLGLNNNKDFLNTLLGVAEKPLLCDPANGQEGLCKVPMKSIKAAQVCVRTTMLQLSLVQVTLRPHHHHHEGLVTAAVVPGCPRPGLTLASTTGKGPQIIYSQGSHRCCRQHHSGNSKYLRPPEHTHTWCY</sequence>
<dbReference type="Proteomes" id="UP001286313">
    <property type="component" value="Unassembled WGS sequence"/>
</dbReference>
<dbReference type="AlphaFoldDB" id="A0AAE1GBH7"/>